<organism evidence="1 2">
    <name type="scientific">Neobacillus notoginsengisoli</name>
    <dbReference type="NCBI Taxonomy" id="1578198"/>
    <lineage>
        <taxon>Bacteria</taxon>
        <taxon>Bacillati</taxon>
        <taxon>Bacillota</taxon>
        <taxon>Bacilli</taxon>
        <taxon>Bacillales</taxon>
        <taxon>Bacillaceae</taxon>
        <taxon>Neobacillus</taxon>
    </lineage>
</organism>
<dbReference type="EMBL" id="QWEG01000015">
    <property type="protein sequence ID" value="RHW34163.1"/>
    <property type="molecule type" value="Genomic_DNA"/>
</dbReference>
<proteinExistence type="predicted"/>
<name>A0A417YLE2_9BACI</name>
<protein>
    <recommendedName>
        <fullName evidence="3">HesB/YadR/YfhF family protein</fullName>
    </recommendedName>
</protein>
<comment type="caution">
    <text evidence="1">The sequence shown here is derived from an EMBL/GenBank/DDBJ whole genome shotgun (WGS) entry which is preliminary data.</text>
</comment>
<accession>A0A417YLE2</accession>
<reference evidence="1 2" key="1">
    <citation type="journal article" date="2017" name="Int. J. Syst. Evol. Microbiol.">
        <title>Bacillus notoginsengisoli sp. nov., a novel bacterium isolated from the rhizosphere of Panax notoginseng.</title>
        <authorList>
            <person name="Zhang M.Y."/>
            <person name="Cheng J."/>
            <person name="Cai Y."/>
            <person name="Zhang T.Y."/>
            <person name="Wu Y.Y."/>
            <person name="Manikprabhu D."/>
            <person name="Li W.J."/>
            <person name="Zhang Y.X."/>
        </authorList>
    </citation>
    <scope>NUCLEOTIDE SEQUENCE [LARGE SCALE GENOMIC DNA]</scope>
    <source>
        <strain evidence="1 2">JCM 30743</strain>
    </source>
</reference>
<gene>
    <name evidence="1" type="ORF">D1B31_19895</name>
</gene>
<evidence type="ECO:0000313" key="1">
    <source>
        <dbReference type="EMBL" id="RHW34163.1"/>
    </source>
</evidence>
<dbReference type="AlphaFoldDB" id="A0A417YLE2"/>
<sequence length="102" mass="12159">MFLSLDEKAIHWFSKEFEINAPFSIRLFPQYAGFGQKHKGYSLAFSAETPVNASFTQEMNGLIFFIEENDRWFFEDTKTYLFFDEVLKELAVRYEEETFLLN</sequence>
<dbReference type="Proteomes" id="UP000284416">
    <property type="component" value="Unassembled WGS sequence"/>
</dbReference>
<keyword evidence="2" id="KW-1185">Reference proteome</keyword>
<evidence type="ECO:0008006" key="3">
    <source>
        <dbReference type="Google" id="ProtNLM"/>
    </source>
</evidence>
<evidence type="ECO:0000313" key="2">
    <source>
        <dbReference type="Proteomes" id="UP000284416"/>
    </source>
</evidence>